<feature type="domain" description="Reverse transcriptase/retrotransposon-derived protein RNase H-like" evidence="1">
    <location>
        <begin position="106"/>
        <end position="204"/>
    </location>
</feature>
<dbReference type="PANTHER" id="PTHR48475">
    <property type="entry name" value="RIBONUCLEASE H"/>
    <property type="match status" value="1"/>
</dbReference>
<comment type="caution">
    <text evidence="2">The sequence shown here is derived from an EMBL/GenBank/DDBJ whole genome shotgun (WGS) entry which is preliminary data.</text>
</comment>
<dbReference type="EMBL" id="ASHM01016679">
    <property type="protein sequence ID" value="PNX98474.1"/>
    <property type="molecule type" value="Genomic_DNA"/>
</dbReference>
<dbReference type="STRING" id="57577.A0A2K3N648"/>
<gene>
    <name evidence="2" type="ORF">L195_g021722</name>
</gene>
<organism evidence="2 3">
    <name type="scientific">Trifolium pratense</name>
    <name type="common">Red clover</name>
    <dbReference type="NCBI Taxonomy" id="57577"/>
    <lineage>
        <taxon>Eukaryota</taxon>
        <taxon>Viridiplantae</taxon>
        <taxon>Streptophyta</taxon>
        <taxon>Embryophyta</taxon>
        <taxon>Tracheophyta</taxon>
        <taxon>Spermatophyta</taxon>
        <taxon>Magnoliopsida</taxon>
        <taxon>eudicotyledons</taxon>
        <taxon>Gunneridae</taxon>
        <taxon>Pentapetalae</taxon>
        <taxon>rosids</taxon>
        <taxon>fabids</taxon>
        <taxon>Fabales</taxon>
        <taxon>Fabaceae</taxon>
        <taxon>Papilionoideae</taxon>
        <taxon>50 kb inversion clade</taxon>
        <taxon>NPAAA clade</taxon>
        <taxon>Hologalegina</taxon>
        <taxon>IRL clade</taxon>
        <taxon>Trifolieae</taxon>
        <taxon>Trifolium</taxon>
    </lineage>
</organism>
<evidence type="ECO:0000313" key="3">
    <source>
        <dbReference type="Proteomes" id="UP000236291"/>
    </source>
</evidence>
<dbReference type="SUPFAM" id="SSF56672">
    <property type="entry name" value="DNA/RNA polymerases"/>
    <property type="match status" value="1"/>
</dbReference>
<reference evidence="2 3" key="2">
    <citation type="journal article" date="2017" name="Front. Plant Sci.">
        <title>Gene Classification and Mining of Molecular Markers Useful in Red Clover (Trifolium pratense) Breeding.</title>
        <authorList>
            <person name="Istvanek J."/>
            <person name="Dluhosova J."/>
            <person name="Dluhos P."/>
            <person name="Patkova L."/>
            <person name="Nedelnik J."/>
            <person name="Repkova J."/>
        </authorList>
    </citation>
    <scope>NUCLEOTIDE SEQUENCE [LARGE SCALE GENOMIC DNA]</scope>
    <source>
        <strain evidence="3">cv. Tatra</strain>
        <tissue evidence="2">Young leaves</tissue>
    </source>
</reference>
<dbReference type="InterPro" id="IPR043128">
    <property type="entry name" value="Rev_trsase/Diguanyl_cyclase"/>
</dbReference>
<dbReference type="InterPro" id="IPR043502">
    <property type="entry name" value="DNA/RNA_pol_sf"/>
</dbReference>
<evidence type="ECO:0000259" key="1">
    <source>
        <dbReference type="Pfam" id="PF17919"/>
    </source>
</evidence>
<proteinExistence type="predicted"/>
<dbReference type="PANTHER" id="PTHR48475:SF1">
    <property type="entry name" value="RNASE H TYPE-1 DOMAIN-CONTAINING PROTEIN"/>
    <property type="match status" value="1"/>
</dbReference>
<dbReference type="Gene3D" id="3.30.70.270">
    <property type="match status" value="2"/>
</dbReference>
<reference evidence="2 3" key="1">
    <citation type="journal article" date="2014" name="Am. J. Bot.">
        <title>Genome assembly and annotation for red clover (Trifolium pratense; Fabaceae).</title>
        <authorList>
            <person name="Istvanek J."/>
            <person name="Jaros M."/>
            <person name="Krenek A."/>
            <person name="Repkova J."/>
        </authorList>
    </citation>
    <scope>NUCLEOTIDE SEQUENCE [LARGE SCALE GENOMIC DNA]</scope>
    <source>
        <strain evidence="3">cv. Tatra</strain>
        <tissue evidence="2">Young leaves</tissue>
    </source>
</reference>
<protein>
    <submittedName>
        <fullName evidence="2">Gag-pol polyprotein</fullName>
    </submittedName>
</protein>
<dbReference type="Proteomes" id="UP000236291">
    <property type="component" value="Unassembled WGS sequence"/>
</dbReference>
<name>A0A2K3N648_TRIPR</name>
<dbReference type="InterPro" id="IPR041577">
    <property type="entry name" value="RT_RNaseH_2"/>
</dbReference>
<accession>A0A2K3N648</accession>
<sequence>MNEGIHHQDLEDILTSVIKYNMRLNPVKCSFGVQAGKFLGFMLTNRGIEANPEKWQAIIDMRSPTSVKEVQQLTRRIAALSRFLSCAGEKAFHFFTTLKNGERFCWTEKCEEAFHQLKRFLASPPILTHPQIGKPLHLYLAVSENAISSALVQDIEGEERPIYFVSRVFKGAEVRYQKIEKLPLTVIVTARRLRQYFQSHMIIVKTDHPIKCVLKKPNLARRMVAWAVELSEYDITFVVRGVSNPKS</sequence>
<dbReference type="AlphaFoldDB" id="A0A2K3N648"/>
<evidence type="ECO:0000313" key="2">
    <source>
        <dbReference type="EMBL" id="PNX98474.1"/>
    </source>
</evidence>
<dbReference type="Pfam" id="PF17919">
    <property type="entry name" value="RT_RNaseH_2"/>
    <property type="match status" value="1"/>
</dbReference>